<keyword evidence="2" id="KW-0812">Transmembrane</keyword>
<feature type="region of interest" description="Disordered" evidence="1">
    <location>
        <begin position="182"/>
        <end position="204"/>
    </location>
</feature>
<organism evidence="3">
    <name type="scientific">Triatoma dimidiata</name>
    <name type="common">Kissing bug</name>
    <name type="synonym">Meccus dimidiatus</name>
    <dbReference type="NCBI Taxonomy" id="72491"/>
    <lineage>
        <taxon>Eukaryota</taxon>
        <taxon>Metazoa</taxon>
        <taxon>Ecdysozoa</taxon>
        <taxon>Arthropoda</taxon>
        <taxon>Hexapoda</taxon>
        <taxon>Insecta</taxon>
        <taxon>Pterygota</taxon>
        <taxon>Neoptera</taxon>
        <taxon>Paraneoptera</taxon>
        <taxon>Hemiptera</taxon>
        <taxon>Heteroptera</taxon>
        <taxon>Panheteroptera</taxon>
        <taxon>Cimicomorpha</taxon>
        <taxon>Reduviidae</taxon>
        <taxon>Triatominae</taxon>
        <taxon>Triatoma</taxon>
    </lineage>
</organism>
<evidence type="ECO:0000256" key="1">
    <source>
        <dbReference type="SAM" id="MobiDB-lite"/>
    </source>
</evidence>
<keyword evidence="2" id="KW-0472">Membrane</keyword>
<evidence type="ECO:0000256" key="2">
    <source>
        <dbReference type="SAM" id="Phobius"/>
    </source>
</evidence>
<sequence>MSSNLENNYLRLRVRQLVDSYPEPSVLGDCDCTSYSYFLLSIILLTLGVYITVPALGGADHYVFSNLGHMWLVGPICICCGAMVAIKSVLYLRRKSVIKMLLRQRALLRGLQELAQQARGPVPDVGGVNGGGGGGGAVFTTSGSTLTLPPAYDLIVTQTASETEHPPPTYDEAMRLVQREKANQATASVTSTVDDECTAGKETS</sequence>
<feature type="compositionally biased region" description="Polar residues" evidence="1">
    <location>
        <begin position="183"/>
        <end position="192"/>
    </location>
</feature>
<feature type="transmembrane region" description="Helical" evidence="2">
    <location>
        <begin position="37"/>
        <end position="57"/>
    </location>
</feature>
<reference evidence="3" key="1">
    <citation type="journal article" date="2018" name="J. Proteomics">
        <title>Exploring the molecular complexity of Triatoma dimidiata sialome.</title>
        <authorList>
            <person name="Santiago P.B."/>
            <person name="de Araujo C.N."/>
            <person name="Charneau S."/>
            <person name="Bastos I.M.D."/>
            <person name="Assumpcao T.C.F."/>
            <person name="Queiroz R.M.L."/>
            <person name="Praca Y.R."/>
            <person name="Cordeiro T.M."/>
            <person name="Garcia C.H.S."/>
            <person name="da Silva I.G."/>
            <person name="Raiol T."/>
            <person name="Motta F.N."/>
            <person name="de Araujo Oliveira J.V."/>
            <person name="de Sousa M.V."/>
            <person name="Ribeiro J.M.C."/>
            <person name="de Santana J.M."/>
        </authorList>
    </citation>
    <scope>NUCLEOTIDE SEQUENCE</scope>
    <source>
        <strain evidence="3">Santander</strain>
        <tissue evidence="3">Salivary glands</tissue>
    </source>
</reference>
<protein>
    <submittedName>
        <fullName evidence="3">Uncharacterized protein</fullName>
    </submittedName>
</protein>
<dbReference type="EMBL" id="GECL01000668">
    <property type="protein sequence ID" value="JAP05456.1"/>
    <property type="molecule type" value="Transcribed_RNA"/>
</dbReference>
<keyword evidence="2" id="KW-1133">Transmembrane helix</keyword>
<accession>A0A0V0GBE2</accession>
<evidence type="ECO:0000313" key="3">
    <source>
        <dbReference type="EMBL" id="JAP05456.1"/>
    </source>
</evidence>
<proteinExistence type="predicted"/>
<dbReference type="AlphaFoldDB" id="A0A0V0GBE2"/>
<name>A0A0V0GBE2_TRIDM</name>
<feature type="transmembrane region" description="Helical" evidence="2">
    <location>
        <begin position="69"/>
        <end position="92"/>
    </location>
</feature>